<reference evidence="1 2" key="1">
    <citation type="journal article" date="2015" name="Genome Biol.">
        <title>Comparative genomics of Steinernema reveals deeply conserved gene regulatory networks.</title>
        <authorList>
            <person name="Dillman A.R."/>
            <person name="Macchietto M."/>
            <person name="Porter C.F."/>
            <person name="Rogers A."/>
            <person name="Williams B."/>
            <person name="Antoshechkin I."/>
            <person name="Lee M.M."/>
            <person name="Goodwin Z."/>
            <person name="Lu X."/>
            <person name="Lewis E.E."/>
            <person name="Goodrich-Blair H."/>
            <person name="Stock S.P."/>
            <person name="Adams B.J."/>
            <person name="Sternberg P.W."/>
            <person name="Mortazavi A."/>
        </authorList>
    </citation>
    <scope>NUCLEOTIDE SEQUENCE [LARGE SCALE GENOMIC DNA]</scope>
    <source>
        <strain evidence="1 2">ALL</strain>
    </source>
</reference>
<organism evidence="1 2">
    <name type="scientific">Steinernema carpocapsae</name>
    <name type="common">Entomopathogenic nematode</name>
    <dbReference type="NCBI Taxonomy" id="34508"/>
    <lineage>
        <taxon>Eukaryota</taxon>
        <taxon>Metazoa</taxon>
        <taxon>Ecdysozoa</taxon>
        <taxon>Nematoda</taxon>
        <taxon>Chromadorea</taxon>
        <taxon>Rhabditida</taxon>
        <taxon>Tylenchina</taxon>
        <taxon>Panagrolaimomorpha</taxon>
        <taxon>Strongyloidoidea</taxon>
        <taxon>Steinernematidae</taxon>
        <taxon>Steinernema</taxon>
    </lineage>
</organism>
<evidence type="ECO:0000313" key="1">
    <source>
        <dbReference type="EMBL" id="TKR59430.1"/>
    </source>
</evidence>
<dbReference type="Proteomes" id="UP000298663">
    <property type="component" value="Unassembled WGS sequence"/>
</dbReference>
<accession>A0A4U5LTN3</accession>
<comment type="caution">
    <text evidence="1">The sequence shown here is derived from an EMBL/GenBank/DDBJ whole genome shotgun (WGS) entry which is preliminary data.</text>
</comment>
<sequence>MKFGEVMEAYKSQSPTYEAVTRLVKEFQYNRLVDFRDGNVASALSINHIEVMKFTISSSNANLMVIPDSDAKHH</sequence>
<reference evidence="1 2" key="2">
    <citation type="journal article" date="2019" name="G3 (Bethesda)">
        <title>Hybrid Assembly of the Genome of the Entomopathogenic Nematode Steinernema carpocapsae Identifies the X-Chromosome.</title>
        <authorList>
            <person name="Serra L."/>
            <person name="Macchietto M."/>
            <person name="Macias-Munoz A."/>
            <person name="McGill C.J."/>
            <person name="Rodriguez I.M."/>
            <person name="Rodriguez B."/>
            <person name="Murad R."/>
            <person name="Mortazavi A."/>
        </authorList>
    </citation>
    <scope>NUCLEOTIDE SEQUENCE [LARGE SCALE GENOMIC DNA]</scope>
    <source>
        <strain evidence="1 2">ALL</strain>
    </source>
</reference>
<protein>
    <submittedName>
        <fullName evidence="1">Uncharacterized protein</fullName>
    </submittedName>
</protein>
<dbReference type="EMBL" id="AZBU02000012">
    <property type="protein sequence ID" value="TKR59430.1"/>
    <property type="molecule type" value="Genomic_DNA"/>
</dbReference>
<name>A0A4U5LTN3_STECR</name>
<evidence type="ECO:0000313" key="2">
    <source>
        <dbReference type="Proteomes" id="UP000298663"/>
    </source>
</evidence>
<gene>
    <name evidence="1" type="ORF">L596_029099</name>
</gene>
<dbReference type="AlphaFoldDB" id="A0A4U5LTN3"/>
<proteinExistence type="predicted"/>
<keyword evidence="2" id="KW-1185">Reference proteome</keyword>